<protein>
    <submittedName>
        <fullName evidence="1">Uncharacterized protein</fullName>
    </submittedName>
</protein>
<dbReference type="EMBL" id="PP554578">
    <property type="protein sequence ID" value="XCD29439.1"/>
    <property type="molecule type" value="Genomic_DNA"/>
</dbReference>
<reference evidence="1" key="1">
    <citation type="submission" date="2024-03" db="EMBL/GenBank/DDBJ databases">
        <title>This phage originates from the Bacteriophage catalogue of the Bacteriophage Competence Centre, Department of Microbiology und Biotechnology, Max Rubner-Institut, Kiel, Germany.</title>
        <authorList>
            <person name="Sprotte S."/>
            <person name="Brinks E."/>
        </authorList>
    </citation>
    <scope>NUCLEOTIDE SEQUENCE</scope>
</reference>
<evidence type="ECO:0000313" key="1">
    <source>
        <dbReference type="EMBL" id="XCD29439.1"/>
    </source>
</evidence>
<sequence length="44" mass="5216">MGLQRGIHDLLFRRFYHVERPELRGLFTITLQTHKLLHECAGLV</sequence>
<proteinExistence type="predicted"/>
<organism evidence="1">
    <name type="scientific">Salmonella phage PMBT27</name>
    <dbReference type="NCBI Taxonomy" id="3137285"/>
    <lineage>
        <taxon>Viruses</taxon>
    </lineage>
</organism>
<accession>A0AAU8BWE2</accession>
<name>A0AAU8BWE2_9VIRU</name>